<comment type="similarity">
    <text evidence="3">Belongs to the N(4)/N(6)-methyltransferase family.</text>
</comment>
<evidence type="ECO:0000259" key="4">
    <source>
        <dbReference type="Pfam" id="PF01555"/>
    </source>
</evidence>
<dbReference type="EC" id="2.1.1.-" evidence="3"/>
<name>A0A934QB77_9MICO</name>
<dbReference type="AlphaFoldDB" id="A0A934QB77"/>
<evidence type="ECO:0000256" key="3">
    <source>
        <dbReference type="RuleBase" id="RU362026"/>
    </source>
</evidence>
<keyword evidence="6" id="KW-1185">Reference proteome</keyword>
<sequence>MKPYYEDDYVTLYHAKCEEIPTLWAAADVLVSDVPYGIDYQSNSRRDTLARSIEGDKDTTLRDYAILTHERTVGPDAPQIIFGTWRIPRPAGTRQVLVWDTKGALGMGAMDLPWKPAHQEIYILGKGFRGPRTSDVITCAPVQSLGRNGRVHPHQKPVALMEALIEKCPPGTVADPFAGSGATLIAARNLGRKAIGVEVKESYCEVIAKRLEQQAFDFASL</sequence>
<proteinExistence type="inferred from homology"/>
<dbReference type="GO" id="GO:0008170">
    <property type="term" value="F:N-methyltransferase activity"/>
    <property type="evidence" value="ECO:0007669"/>
    <property type="project" value="InterPro"/>
</dbReference>
<dbReference type="GO" id="GO:0003677">
    <property type="term" value="F:DNA binding"/>
    <property type="evidence" value="ECO:0007669"/>
    <property type="project" value="InterPro"/>
</dbReference>
<organism evidence="5 6">
    <name type="scientific">Leucobacter chromiisoli</name>
    <dbReference type="NCBI Taxonomy" id="2796471"/>
    <lineage>
        <taxon>Bacteria</taxon>
        <taxon>Bacillati</taxon>
        <taxon>Actinomycetota</taxon>
        <taxon>Actinomycetes</taxon>
        <taxon>Micrococcales</taxon>
        <taxon>Microbacteriaceae</taxon>
        <taxon>Leucobacter</taxon>
    </lineage>
</organism>
<reference evidence="5" key="1">
    <citation type="submission" date="2020-12" db="EMBL/GenBank/DDBJ databases">
        <title>Leucobacter sp. CAS1, isolated from Chromium sludge.</title>
        <authorList>
            <person name="Xu Z."/>
        </authorList>
    </citation>
    <scope>NUCLEOTIDE SEQUENCE</scope>
    <source>
        <strain evidence="5">CSA1</strain>
    </source>
</reference>
<dbReference type="PRINTS" id="PR00508">
    <property type="entry name" value="S21N4MTFRASE"/>
</dbReference>
<dbReference type="InterPro" id="IPR029063">
    <property type="entry name" value="SAM-dependent_MTases_sf"/>
</dbReference>
<dbReference type="InterPro" id="IPR002941">
    <property type="entry name" value="DNA_methylase_N4/N6"/>
</dbReference>
<dbReference type="InterPro" id="IPR001091">
    <property type="entry name" value="RM_Methyltransferase"/>
</dbReference>
<comment type="caution">
    <text evidence="5">The sequence shown here is derived from an EMBL/GenBank/DDBJ whole genome shotgun (WGS) entry which is preliminary data.</text>
</comment>
<dbReference type="Pfam" id="PF01555">
    <property type="entry name" value="N6_N4_Mtase"/>
    <property type="match status" value="1"/>
</dbReference>
<keyword evidence="1" id="KW-0489">Methyltransferase</keyword>
<accession>A0A934QB77</accession>
<evidence type="ECO:0000313" key="6">
    <source>
        <dbReference type="Proteomes" id="UP000608530"/>
    </source>
</evidence>
<protein>
    <recommendedName>
        <fullName evidence="3">Methyltransferase</fullName>
        <ecNumber evidence="3">2.1.1.-</ecNumber>
    </recommendedName>
</protein>
<evidence type="ECO:0000313" key="5">
    <source>
        <dbReference type="EMBL" id="MBK0419979.1"/>
    </source>
</evidence>
<dbReference type="RefSeq" id="WP_200116121.1">
    <property type="nucleotide sequence ID" value="NZ_JAEHOH010000020.1"/>
</dbReference>
<dbReference type="Proteomes" id="UP000608530">
    <property type="component" value="Unassembled WGS sequence"/>
</dbReference>
<keyword evidence="2" id="KW-0808">Transferase</keyword>
<feature type="domain" description="DNA methylase N-4/N-6" evidence="4">
    <location>
        <begin position="147"/>
        <end position="208"/>
    </location>
</feature>
<evidence type="ECO:0000256" key="1">
    <source>
        <dbReference type="ARBA" id="ARBA00022603"/>
    </source>
</evidence>
<dbReference type="Gene3D" id="3.40.50.150">
    <property type="entry name" value="Vaccinia Virus protein VP39"/>
    <property type="match status" value="1"/>
</dbReference>
<evidence type="ECO:0000256" key="2">
    <source>
        <dbReference type="ARBA" id="ARBA00022679"/>
    </source>
</evidence>
<dbReference type="EMBL" id="JAEHOH010000020">
    <property type="protein sequence ID" value="MBK0419979.1"/>
    <property type="molecule type" value="Genomic_DNA"/>
</dbReference>
<gene>
    <name evidence="5" type="ORF">JD276_13155</name>
</gene>
<dbReference type="GO" id="GO:0032259">
    <property type="term" value="P:methylation"/>
    <property type="evidence" value="ECO:0007669"/>
    <property type="project" value="UniProtKB-KW"/>
</dbReference>
<dbReference type="SUPFAM" id="SSF53335">
    <property type="entry name" value="S-adenosyl-L-methionine-dependent methyltransferases"/>
    <property type="match status" value="1"/>
</dbReference>